<comment type="caution">
    <text evidence="4">The sequence shown here is derived from an EMBL/GenBank/DDBJ whole genome shotgun (WGS) entry which is preliminary data.</text>
</comment>
<evidence type="ECO:0000313" key="4">
    <source>
        <dbReference type="EMBL" id="PPK72703.1"/>
    </source>
</evidence>
<gene>
    <name evidence="4" type="ORF">B0F88_103136</name>
</gene>
<dbReference type="Pfam" id="PF01464">
    <property type="entry name" value="SLT"/>
    <property type="match status" value="1"/>
</dbReference>
<evidence type="ECO:0000256" key="2">
    <source>
        <dbReference type="SAM" id="SignalP"/>
    </source>
</evidence>
<dbReference type="Proteomes" id="UP000238071">
    <property type="component" value="Unassembled WGS sequence"/>
</dbReference>
<dbReference type="SUPFAM" id="SSF53955">
    <property type="entry name" value="Lysozyme-like"/>
    <property type="match status" value="1"/>
</dbReference>
<evidence type="ECO:0000256" key="1">
    <source>
        <dbReference type="ARBA" id="ARBA00007734"/>
    </source>
</evidence>
<keyword evidence="2" id="KW-0732">Signal</keyword>
<dbReference type="PANTHER" id="PTHR37423">
    <property type="entry name" value="SOLUBLE LYTIC MUREIN TRANSGLYCOSYLASE-RELATED"/>
    <property type="match status" value="1"/>
</dbReference>
<organism evidence="4 5">
    <name type="scientific">Methylobacter tundripaludum</name>
    <dbReference type="NCBI Taxonomy" id="173365"/>
    <lineage>
        <taxon>Bacteria</taxon>
        <taxon>Pseudomonadati</taxon>
        <taxon>Pseudomonadota</taxon>
        <taxon>Gammaproteobacteria</taxon>
        <taxon>Methylococcales</taxon>
        <taxon>Methylococcaceae</taxon>
        <taxon>Methylobacter</taxon>
    </lineage>
</organism>
<dbReference type="AlphaFoldDB" id="A0A2S6H5I4"/>
<dbReference type="PROSITE" id="PS00922">
    <property type="entry name" value="TRANSGLYCOSYLASE"/>
    <property type="match status" value="1"/>
</dbReference>
<name>A0A2S6H5I4_9GAMM</name>
<comment type="similarity">
    <text evidence="1">Belongs to the transglycosylase Slt family.</text>
</comment>
<dbReference type="GO" id="GO:0000270">
    <property type="term" value="P:peptidoglycan metabolic process"/>
    <property type="evidence" value="ECO:0007669"/>
    <property type="project" value="InterPro"/>
</dbReference>
<evidence type="ECO:0000259" key="3">
    <source>
        <dbReference type="Pfam" id="PF01464"/>
    </source>
</evidence>
<dbReference type="InterPro" id="IPR023346">
    <property type="entry name" value="Lysozyme-like_dom_sf"/>
</dbReference>
<evidence type="ECO:0000313" key="5">
    <source>
        <dbReference type="Proteomes" id="UP000238071"/>
    </source>
</evidence>
<dbReference type="GO" id="GO:0016020">
    <property type="term" value="C:membrane"/>
    <property type="evidence" value="ECO:0007669"/>
    <property type="project" value="InterPro"/>
</dbReference>
<dbReference type="RefSeq" id="WP_104422799.1">
    <property type="nucleotide sequence ID" value="NZ_PTIY01000003.1"/>
</dbReference>
<feature type="chain" id="PRO_5015776481" evidence="2">
    <location>
        <begin position="20"/>
        <end position="193"/>
    </location>
</feature>
<feature type="domain" description="Transglycosylase SLT" evidence="3">
    <location>
        <begin position="70"/>
        <end position="168"/>
    </location>
</feature>
<dbReference type="Gene3D" id="1.10.530.10">
    <property type="match status" value="1"/>
</dbReference>
<dbReference type="PANTHER" id="PTHR37423:SF2">
    <property type="entry name" value="MEMBRANE-BOUND LYTIC MUREIN TRANSGLYCOSYLASE C"/>
    <property type="match status" value="1"/>
</dbReference>
<dbReference type="CDD" id="cd00254">
    <property type="entry name" value="LT-like"/>
    <property type="match status" value="1"/>
</dbReference>
<accession>A0A2S6H5I4</accession>
<proteinExistence type="inferred from homology"/>
<feature type="signal peptide" evidence="2">
    <location>
        <begin position="1"/>
        <end position="19"/>
    </location>
</feature>
<dbReference type="GO" id="GO:0008933">
    <property type="term" value="F:peptidoglycan lytic transglycosylase activity"/>
    <property type="evidence" value="ECO:0007669"/>
    <property type="project" value="InterPro"/>
</dbReference>
<dbReference type="OrthoDB" id="92254at2"/>
<dbReference type="EMBL" id="PTIY01000003">
    <property type="protein sequence ID" value="PPK72703.1"/>
    <property type="molecule type" value="Genomic_DNA"/>
</dbReference>
<sequence length="193" mass="21762">MMRVAVILTTLLISNEVLADIYKFVDTDGRIYYTDKPKHSLYKRIIRTRPINYSAALPYMGVNKKKFADIITEAANRHQVDVKLLHAVIQAESAYDAKAISSAGAVGLMQLMPDTAKRYGVIDRNSPDQNIDGGTRYLKDLLRMFNSNLNLAVAAYNAGENAVIRYNNSIPPYPETRNYVKTVLALYNRSRLN</sequence>
<keyword evidence="5" id="KW-1185">Reference proteome</keyword>
<protein>
    <submittedName>
        <fullName evidence="4">Transglycosylase-like protein with SLT domain</fullName>
    </submittedName>
</protein>
<dbReference type="InterPro" id="IPR008258">
    <property type="entry name" value="Transglycosylase_SLT_dom_1"/>
</dbReference>
<dbReference type="InterPro" id="IPR000189">
    <property type="entry name" value="Transglyc_AS"/>
</dbReference>
<reference evidence="4 5" key="1">
    <citation type="submission" date="2018-02" db="EMBL/GenBank/DDBJ databases">
        <title>Subsurface microbial communities from deep shales in Ohio and West Virginia, USA.</title>
        <authorList>
            <person name="Wrighton K."/>
        </authorList>
    </citation>
    <scope>NUCLEOTIDE SEQUENCE [LARGE SCALE GENOMIC DNA]</scope>
    <source>
        <strain evidence="4 5">OWC-G53F</strain>
    </source>
</reference>